<protein>
    <submittedName>
        <fullName evidence="1">Uncharacterized protein</fullName>
    </submittedName>
</protein>
<dbReference type="EMBL" id="VDCH01000016">
    <property type="protein sequence ID" value="TNJ38596.1"/>
    <property type="molecule type" value="Genomic_DNA"/>
</dbReference>
<evidence type="ECO:0000313" key="2">
    <source>
        <dbReference type="Proteomes" id="UP000308271"/>
    </source>
</evidence>
<reference evidence="1 2" key="1">
    <citation type="submission" date="2019-05" db="EMBL/GenBank/DDBJ databases">
        <title>Draft Whole-Genome sequence of the green sulfur bacterium Chlorobaculum thiosulfatiphilum DSM 249.</title>
        <authorList>
            <person name="Meyer T.E."/>
            <person name="Kyndt J.A."/>
        </authorList>
    </citation>
    <scope>NUCLEOTIDE SEQUENCE [LARGE SCALE GENOMIC DNA]</scope>
    <source>
        <strain evidence="1 2">DSM 249</strain>
    </source>
</reference>
<dbReference type="AlphaFoldDB" id="A0A5C4S5B4"/>
<proteinExistence type="predicted"/>
<accession>A0A5C4S5B4</accession>
<organism evidence="1 2">
    <name type="scientific">Chlorobaculum thiosulfatiphilum</name>
    <name type="common">Chlorobium limicola f.sp. thiosulfatophilum</name>
    <dbReference type="NCBI Taxonomy" id="115852"/>
    <lineage>
        <taxon>Bacteria</taxon>
        <taxon>Pseudomonadati</taxon>
        <taxon>Chlorobiota</taxon>
        <taxon>Chlorobiia</taxon>
        <taxon>Chlorobiales</taxon>
        <taxon>Chlorobiaceae</taxon>
        <taxon>Chlorobaculum</taxon>
    </lineage>
</organism>
<name>A0A5C4S5B4_CHLTI</name>
<keyword evidence="2" id="KW-1185">Reference proteome</keyword>
<gene>
    <name evidence="1" type="ORF">FGF66_08075</name>
</gene>
<evidence type="ECO:0000313" key="1">
    <source>
        <dbReference type="EMBL" id="TNJ38596.1"/>
    </source>
</evidence>
<comment type="caution">
    <text evidence="1">The sequence shown here is derived from an EMBL/GenBank/DDBJ whole genome shotgun (WGS) entry which is preliminary data.</text>
</comment>
<dbReference type="Proteomes" id="UP000308271">
    <property type="component" value="Unassembled WGS sequence"/>
</dbReference>
<sequence>MSYWTYKPVPAGFNRFFSQELESEAVPVVEVRFRGLMFERILSPRVAEFEPRVVTLQSVVVKIDLVVSSTWPSRVATSGLISTGEASGMEWALSLAVMNFTASRSAIFSPPLLVDMSS</sequence>